<dbReference type="Pfam" id="PF06544">
    <property type="entry name" value="Prp3_C"/>
    <property type="match status" value="1"/>
</dbReference>
<feature type="region of interest" description="Disordered" evidence="1">
    <location>
        <begin position="439"/>
        <end position="468"/>
    </location>
</feature>
<organism evidence="3 4">
    <name type="scientific">Crotalus adamanteus</name>
    <name type="common">Eastern diamondback rattlesnake</name>
    <dbReference type="NCBI Taxonomy" id="8729"/>
    <lineage>
        <taxon>Eukaryota</taxon>
        <taxon>Metazoa</taxon>
        <taxon>Chordata</taxon>
        <taxon>Craniata</taxon>
        <taxon>Vertebrata</taxon>
        <taxon>Euteleostomi</taxon>
        <taxon>Lepidosauria</taxon>
        <taxon>Squamata</taxon>
        <taxon>Bifurcata</taxon>
        <taxon>Unidentata</taxon>
        <taxon>Episquamata</taxon>
        <taxon>Toxicofera</taxon>
        <taxon>Serpentes</taxon>
        <taxon>Colubroidea</taxon>
        <taxon>Viperidae</taxon>
        <taxon>Crotalinae</taxon>
        <taxon>Crotalus</taxon>
    </lineage>
</organism>
<feature type="compositionally biased region" description="Pro residues" evidence="1">
    <location>
        <begin position="22"/>
        <end position="35"/>
    </location>
</feature>
<dbReference type="EMBL" id="JAOTOJ010000014">
    <property type="protein sequence ID" value="KAK9393056.1"/>
    <property type="molecule type" value="Genomic_DNA"/>
</dbReference>
<dbReference type="InterPro" id="IPR010541">
    <property type="entry name" value="Prp3_C"/>
</dbReference>
<feature type="compositionally biased region" description="Basic and acidic residues" evidence="1">
    <location>
        <begin position="180"/>
        <end position="189"/>
    </location>
</feature>
<dbReference type="AlphaFoldDB" id="A0AAW1AUE5"/>
<feature type="compositionally biased region" description="Low complexity" evidence="1">
    <location>
        <begin position="277"/>
        <end position="293"/>
    </location>
</feature>
<reference evidence="3 4" key="1">
    <citation type="journal article" date="2024" name="Proc. Natl. Acad. Sci. U.S.A.">
        <title>The genetic regulatory architecture and epigenomic basis for age-related changes in rattlesnake venom.</title>
        <authorList>
            <person name="Hogan M.P."/>
            <person name="Holding M.L."/>
            <person name="Nystrom G.S."/>
            <person name="Colston T.J."/>
            <person name="Bartlett D.A."/>
            <person name="Mason A.J."/>
            <person name="Ellsworth S.A."/>
            <person name="Rautsaw R.M."/>
            <person name="Lawrence K.C."/>
            <person name="Strickland J.L."/>
            <person name="He B."/>
            <person name="Fraser P."/>
            <person name="Margres M.J."/>
            <person name="Gilbert D.M."/>
            <person name="Gibbs H.L."/>
            <person name="Parkinson C.L."/>
            <person name="Rokyta D.R."/>
        </authorList>
    </citation>
    <scope>NUCLEOTIDE SEQUENCE [LARGE SCALE GENOMIC DNA]</scope>
    <source>
        <strain evidence="3">DRR0105</strain>
    </source>
</reference>
<feature type="compositionally biased region" description="Gly residues" evidence="1">
    <location>
        <begin position="77"/>
        <end position="93"/>
    </location>
</feature>
<keyword evidence="4" id="KW-1185">Reference proteome</keyword>
<sequence>MASAARRCGLGFPRGSALCRPRLPPPPPPPPPRPSPARRRGGAGREAGPPSAPPQRFTAARPRRCATPISAAAADGSGSGRTPGGGGGGGGGSAPAPLPLAQCPDGARAPSLSPPPPPSVRRAGGQSQRTPFSPSFAGPPCLRGRTSPRGAGTAGLTPLDRTGPDRTRRTAARGAGSASWRDRAAEARKGLSGRRQGPCGGFSTARLPPWPGPAPARDALRLRDKMAAVDSSIKKKKFFLFSFPQTKGRGRACALASLRTARPSGFGRRRRRRRKSTSASEAPPDASSAAGASCKPYRGGGRCAFTSGSVRARPPRASRHLVSCHGFQFPMLPLGSRKEALISPAPHGSPFEQQLLPPFNAPSPCPVPGAAVRASLPTWRPVSPPAGRLSLSGFLLSSCASWGGGSTVRPTSCPVVVVEGGPKAQKKFKRLTLHRIKWDEQTSNTKGDDDEESVKKNPQMFPGLGGHGKGAELWRDEVQAVCY</sequence>
<feature type="region of interest" description="Disordered" evidence="1">
    <location>
        <begin position="1"/>
        <end position="218"/>
    </location>
</feature>
<protein>
    <submittedName>
        <fullName evidence="3">Pre-mRNA-splicing factor 3</fullName>
    </submittedName>
</protein>
<comment type="caution">
    <text evidence="3">The sequence shown here is derived from an EMBL/GenBank/DDBJ whole genome shotgun (WGS) entry which is preliminary data.</text>
</comment>
<gene>
    <name evidence="3" type="ORF">NXF25_016318</name>
</gene>
<dbReference type="Proteomes" id="UP001474421">
    <property type="component" value="Unassembled WGS sequence"/>
</dbReference>
<accession>A0AAW1AUE5</accession>
<evidence type="ECO:0000256" key="1">
    <source>
        <dbReference type="SAM" id="MobiDB-lite"/>
    </source>
</evidence>
<evidence type="ECO:0000313" key="4">
    <source>
        <dbReference type="Proteomes" id="UP001474421"/>
    </source>
</evidence>
<evidence type="ECO:0000313" key="3">
    <source>
        <dbReference type="EMBL" id="KAK9393056.1"/>
    </source>
</evidence>
<feature type="region of interest" description="Disordered" evidence="1">
    <location>
        <begin position="261"/>
        <end position="293"/>
    </location>
</feature>
<feature type="domain" description="Small nuclear ribonucleoprotein Prp3 C-terminal" evidence="2">
    <location>
        <begin position="405"/>
        <end position="452"/>
    </location>
</feature>
<feature type="compositionally biased region" description="Basic residues" evidence="1">
    <location>
        <begin position="267"/>
        <end position="276"/>
    </location>
</feature>
<name>A0AAW1AUE5_CROAD</name>
<evidence type="ECO:0000259" key="2">
    <source>
        <dbReference type="Pfam" id="PF06544"/>
    </source>
</evidence>
<proteinExistence type="predicted"/>